<dbReference type="Proteomes" id="UP000233469">
    <property type="component" value="Unassembled WGS sequence"/>
</dbReference>
<feature type="transmembrane region" description="Helical" evidence="1">
    <location>
        <begin position="45"/>
        <end position="60"/>
    </location>
</feature>
<feature type="transmembrane region" description="Helical" evidence="1">
    <location>
        <begin position="7"/>
        <end position="25"/>
    </location>
</feature>
<reference evidence="2 3" key="2">
    <citation type="submission" date="2017-10" db="EMBL/GenBank/DDBJ databases">
        <title>Extensive intraspecific genome diversity in a model arbuscular mycorrhizal fungus.</title>
        <authorList>
            <person name="Chen E.C.H."/>
            <person name="Morin E."/>
            <person name="Baudet D."/>
            <person name="Noel J."/>
            <person name="Ndikumana S."/>
            <person name="Charron P."/>
            <person name="St-Onge C."/>
            <person name="Giorgi J."/>
            <person name="Grigoriev I.V."/>
            <person name="Roux C."/>
            <person name="Martin F.M."/>
            <person name="Corradi N."/>
        </authorList>
    </citation>
    <scope>NUCLEOTIDE SEQUENCE [LARGE SCALE GENOMIC DNA]</scope>
    <source>
        <strain evidence="2 3">C2</strain>
    </source>
</reference>
<organism evidence="2 3">
    <name type="scientific">Rhizophagus irregularis</name>
    <dbReference type="NCBI Taxonomy" id="588596"/>
    <lineage>
        <taxon>Eukaryota</taxon>
        <taxon>Fungi</taxon>
        <taxon>Fungi incertae sedis</taxon>
        <taxon>Mucoromycota</taxon>
        <taxon>Glomeromycotina</taxon>
        <taxon>Glomeromycetes</taxon>
        <taxon>Glomerales</taxon>
        <taxon>Glomeraceae</taxon>
        <taxon>Rhizophagus</taxon>
    </lineage>
</organism>
<keyword evidence="1" id="KW-0812">Transmembrane</keyword>
<name>A0A2N1KS25_9GLOM</name>
<protein>
    <submittedName>
        <fullName evidence="2">Uncharacterized protein</fullName>
    </submittedName>
</protein>
<proteinExistence type="predicted"/>
<evidence type="ECO:0000313" key="3">
    <source>
        <dbReference type="Proteomes" id="UP000233469"/>
    </source>
</evidence>
<gene>
    <name evidence="2" type="ORF">RhiirC2_805535</name>
</gene>
<evidence type="ECO:0000256" key="1">
    <source>
        <dbReference type="SAM" id="Phobius"/>
    </source>
</evidence>
<keyword evidence="1" id="KW-0472">Membrane</keyword>
<dbReference type="AlphaFoldDB" id="A0A2N1KS25"/>
<evidence type="ECO:0000313" key="2">
    <source>
        <dbReference type="EMBL" id="PKK37902.1"/>
    </source>
</evidence>
<dbReference type="EMBL" id="LLXL01010524">
    <property type="protein sequence ID" value="PKK37902.1"/>
    <property type="molecule type" value="Genomic_DNA"/>
</dbReference>
<reference evidence="2 3" key="1">
    <citation type="submission" date="2016-04" db="EMBL/GenBank/DDBJ databases">
        <title>Genome analyses suggest a sexual origin of heterokaryosis in a supposedly ancient asexual fungus.</title>
        <authorList>
            <person name="Ropars J."/>
            <person name="Sedzielewska K."/>
            <person name="Noel J."/>
            <person name="Charron P."/>
            <person name="Farinelli L."/>
            <person name="Marton T."/>
            <person name="Kruger M."/>
            <person name="Pelin A."/>
            <person name="Brachmann A."/>
            <person name="Corradi N."/>
        </authorList>
    </citation>
    <scope>NUCLEOTIDE SEQUENCE [LARGE SCALE GENOMIC DNA]</scope>
    <source>
        <strain evidence="2 3">C2</strain>
    </source>
</reference>
<comment type="caution">
    <text evidence="2">The sequence shown here is derived from an EMBL/GenBank/DDBJ whole genome shotgun (WGS) entry which is preliminary data.</text>
</comment>
<keyword evidence="1" id="KW-1133">Transmembrane helix</keyword>
<accession>A0A2N1KS25</accession>
<sequence length="62" mass="7094">MSALFDRLGFSVRCWWVIGFMLIIGKSQDGIWPVDEIGTKDQRPGFIPILLFIFIGYSSLNK</sequence>